<sequence length="111" mass="12447">MVDHQSRGRCTYEDVLEFVFIVSHFVLAVTMLASSFMWLTDILTGWQLPVRFLGVIVAPVLIGRLFLRIYRTDERFTTPLTLVTAGCYLLSPVVVAFIASLSDLDTGFTIA</sequence>
<keyword evidence="1" id="KW-1133">Transmembrane helix</keyword>
<gene>
    <name evidence="2" type="ORF">ACFQGH_05095</name>
</gene>
<dbReference type="RefSeq" id="WP_340603076.1">
    <property type="nucleotide sequence ID" value="NZ_JBBMXV010000001.1"/>
</dbReference>
<evidence type="ECO:0000313" key="3">
    <source>
        <dbReference type="Proteomes" id="UP001596312"/>
    </source>
</evidence>
<feature type="transmembrane region" description="Helical" evidence="1">
    <location>
        <begin position="79"/>
        <end position="99"/>
    </location>
</feature>
<evidence type="ECO:0000256" key="1">
    <source>
        <dbReference type="SAM" id="Phobius"/>
    </source>
</evidence>
<keyword evidence="1" id="KW-0812">Transmembrane</keyword>
<feature type="transmembrane region" description="Helical" evidence="1">
    <location>
        <begin position="50"/>
        <end position="67"/>
    </location>
</feature>
<evidence type="ECO:0000313" key="2">
    <source>
        <dbReference type="EMBL" id="MFC6904572.1"/>
    </source>
</evidence>
<proteinExistence type="predicted"/>
<keyword evidence="3" id="KW-1185">Reference proteome</keyword>
<reference evidence="2 3" key="1">
    <citation type="journal article" date="2019" name="Int. J. Syst. Evol. Microbiol.">
        <title>The Global Catalogue of Microorganisms (GCM) 10K type strain sequencing project: providing services to taxonomists for standard genome sequencing and annotation.</title>
        <authorList>
            <consortium name="The Broad Institute Genomics Platform"/>
            <consortium name="The Broad Institute Genome Sequencing Center for Infectious Disease"/>
            <person name="Wu L."/>
            <person name="Ma J."/>
        </authorList>
    </citation>
    <scope>NUCLEOTIDE SEQUENCE [LARGE SCALE GENOMIC DNA]</scope>
    <source>
        <strain evidence="2 3">CGMCC 1.3240</strain>
    </source>
</reference>
<accession>A0ABD5UZC6</accession>
<name>A0ABD5UZC6_9EURY</name>
<feature type="transmembrane region" description="Helical" evidence="1">
    <location>
        <begin position="15"/>
        <end position="38"/>
    </location>
</feature>
<keyword evidence="1" id="KW-0472">Membrane</keyword>
<dbReference type="EMBL" id="JBHSXQ010000001">
    <property type="protein sequence ID" value="MFC6904572.1"/>
    <property type="molecule type" value="Genomic_DNA"/>
</dbReference>
<organism evidence="2 3">
    <name type="scientific">Halalkalicoccus tibetensis</name>
    <dbReference type="NCBI Taxonomy" id="175632"/>
    <lineage>
        <taxon>Archaea</taxon>
        <taxon>Methanobacteriati</taxon>
        <taxon>Methanobacteriota</taxon>
        <taxon>Stenosarchaea group</taxon>
        <taxon>Halobacteria</taxon>
        <taxon>Halobacteriales</taxon>
        <taxon>Halococcaceae</taxon>
        <taxon>Halalkalicoccus</taxon>
    </lineage>
</organism>
<dbReference type="AlphaFoldDB" id="A0ABD5UZC6"/>
<dbReference type="Proteomes" id="UP001596312">
    <property type="component" value="Unassembled WGS sequence"/>
</dbReference>
<comment type="caution">
    <text evidence="2">The sequence shown here is derived from an EMBL/GenBank/DDBJ whole genome shotgun (WGS) entry which is preliminary data.</text>
</comment>
<protein>
    <submittedName>
        <fullName evidence="2">Uncharacterized protein</fullName>
    </submittedName>
</protein>